<dbReference type="EMBL" id="QBIU01000001">
    <property type="protein sequence ID" value="MWV70011.1"/>
    <property type="molecule type" value="Genomic_DNA"/>
</dbReference>
<dbReference type="OrthoDB" id="9957664at2"/>
<sequence>MLFPKKISEQIKTAIKNNQTPQEILCKNILWQYSYIQRALKDYNKDISMENFLSVYLKIDIHKLQKILKSLKDYKDVVGADIMAECLSCKISGD</sequence>
<dbReference type="AlphaFoldDB" id="A0A347VNR3"/>
<reference evidence="2" key="3">
    <citation type="submission" date="2018-04" db="EMBL/GenBank/DDBJ databases">
        <authorList>
            <person name="Sheh A."/>
            <person name="Shen Z."/>
            <person name="Mannion A.J."/>
            <person name="Fox J.G."/>
        </authorList>
    </citation>
    <scope>NUCLEOTIDE SEQUENCE</scope>
    <source>
        <strain evidence="2">MIT 97-6194</strain>
    </source>
</reference>
<comment type="caution">
    <text evidence="2">The sequence shown here is derived from an EMBL/GenBank/DDBJ whole genome shotgun (WGS) entry which is preliminary data.</text>
</comment>
<proteinExistence type="predicted"/>
<reference evidence="1 4" key="4">
    <citation type="submission" date="2019-12" db="EMBL/GenBank/DDBJ databases">
        <title>Multi-Generational Helicobacter saguini Isolates.</title>
        <authorList>
            <person name="Mannion A."/>
            <person name="Shen Z."/>
            <person name="Fox J.G."/>
        </authorList>
    </citation>
    <scope>NUCLEOTIDE SEQUENCE [LARGE SCALE GENOMIC DNA]</scope>
    <source>
        <strain evidence="1">16-048</strain>
        <strain evidence="4">16-048 (F4)</strain>
    </source>
</reference>
<organism evidence="2 3">
    <name type="scientific">Helicobacter saguini</name>
    <dbReference type="NCBI Taxonomy" id="1548018"/>
    <lineage>
        <taxon>Bacteria</taxon>
        <taxon>Pseudomonadati</taxon>
        <taxon>Campylobacterota</taxon>
        <taxon>Epsilonproteobacteria</taxon>
        <taxon>Campylobacterales</taxon>
        <taxon>Helicobacteraceae</taxon>
        <taxon>Helicobacter</taxon>
    </lineage>
</organism>
<dbReference type="EMBL" id="JRMP02000018">
    <property type="protein sequence ID" value="TLD92712.1"/>
    <property type="molecule type" value="Genomic_DNA"/>
</dbReference>
<gene>
    <name evidence="1" type="ORF">DCO61_08370</name>
    <name evidence="2" type="ORF">LS64_009825</name>
</gene>
<dbReference type="Proteomes" id="UP000029714">
    <property type="component" value="Unassembled WGS sequence"/>
</dbReference>
<keyword evidence="3" id="KW-1185">Reference proteome</keyword>
<evidence type="ECO:0000313" key="1">
    <source>
        <dbReference type="EMBL" id="MWV70011.1"/>
    </source>
</evidence>
<dbReference type="STRING" id="1548018.LS64_12570"/>
<evidence type="ECO:0000313" key="3">
    <source>
        <dbReference type="Proteomes" id="UP000029714"/>
    </source>
</evidence>
<name>A0A347VNR3_9HELI</name>
<reference evidence="2 3" key="2">
    <citation type="journal article" date="2016" name="Infect. Immun.">
        <title>Helicobacter saguini, a Novel Helicobacter Isolated from Cotton-Top Tamarins with Ulcerative Colitis, Has Proinflammatory Properties and Induces Typhlocolitis and Dysplasia in Gnotobiotic IL-10-/- Mice.</title>
        <authorList>
            <person name="Shen Z."/>
            <person name="Mannion A."/>
            <person name="Whary M.T."/>
            <person name="Muthupalani S."/>
            <person name="Sheh A."/>
            <person name="Feng Y."/>
            <person name="Gong G."/>
            <person name="Vandamme P."/>
            <person name="Holcombe H.R."/>
            <person name="Paster B.J."/>
            <person name="Fox J.G."/>
        </authorList>
    </citation>
    <scope>NUCLEOTIDE SEQUENCE [LARGE SCALE GENOMIC DNA]</scope>
    <source>
        <strain evidence="2 3">MIT 97-6194</strain>
    </source>
</reference>
<reference evidence="2 3" key="1">
    <citation type="journal article" date="2014" name="Genome Announc.">
        <title>Draft genome sequences of eight enterohepatic helicobacter species isolated from both laboratory and wild rodents.</title>
        <authorList>
            <person name="Sheh A."/>
            <person name="Shen Z."/>
            <person name="Fox J.G."/>
        </authorList>
    </citation>
    <scope>NUCLEOTIDE SEQUENCE [LARGE SCALE GENOMIC DNA]</scope>
    <source>
        <strain evidence="2 3">MIT 97-6194</strain>
    </source>
</reference>
<evidence type="ECO:0000313" key="2">
    <source>
        <dbReference type="EMBL" id="TLD92712.1"/>
    </source>
</evidence>
<protein>
    <submittedName>
        <fullName evidence="2">Uncharacterized protein</fullName>
    </submittedName>
</protein>
<evidence type="ECO:0000313" key="4">
    <source>
        <dbReference type="Proteomes" id="UP000477070"/>
    </source>
</evidence>
<dbReference type="RefSeq" id="WP_034573520.1">
    <property type="nucleotide sequence ID" value="NZ_JRMP02000018.1"/>
</dbReference>
<dbReference type="Proteomes" id="UP000477070">
    <property type="component" value="Unassembled WGS sequence"/>
</dbReference>
<accession>A0A347VNR3</accession>